<evidence type="ECO:0000313" key="4">
    <source>
        <dbReference type="Proteomes" id="UP000711407"/>
    </source>
</evidence>
<gene>
    <name evidence="3" type="ORF">K8V47_06105</name>
</gene>
<dbReference type="AlphaFoldDB" id="A0A4Q0U7I7"/>
<dbReference type="Pfam" id="PF14491">
    <property type="entry name" value="DUF4435"/>
    <property type="match status" value="1"/>
</dbReference>
<dbReference type="Gene3D" id="3.40.50.300">
    <property type="entry name" value="P-loop containing nucleotide triphosphate hydrolases"/>
    <property type="match status" value="1"/>
</dbReference>
<proteinExistence type="predicted"/>
<accession>A0A4Q0U7I7</accession>
<reference evidence="3" key="2">
    <citation type="submission" date="2021-09" db="EMBL/GenBank/DDBJ databases">
        <authorList>
            <person name="Gilroy R."/>
        </authorList>
    </citation>
    <scope>NUCLEOTIDE SEQUENCE</scope>
    <source>
        <strain evidence="3">4100</strain>
    </source>
</reference>
<dbReference type="SUPFAM" id="SSF52540">
    <property type="entry name" value="P-loop containing nucleoside triphosphate hydrolases"/>
    <property type="match status" value="1"/>
</dbReference>
<dbReference type="InterPro" id="IPR003959">
    <property type="entry name" value="ATPase_AAA_core"/>
</dbReference>
<dbReference type="InterPro" id="IPR027417">
    <property type="entry name" value="P-loop_NTPase"/>
</dbReference>
<name>A0A4Q0U7I7_9BACT</name>
<comment type="caution">
    <text evidence="3">The sequence shown here is derived from an EMBL/GenBank/DDBJ whole genome shotgun (WGS) entry which is preliminary data.</text>
</comment>
<reference evidence="3" key="1">
    <citation type="journal article" date="2021" name="PeerJ">
        <title>Extensive microbial diversity within the chicken gut microbiome revealed by metagenomics and culture.</title>
        <authorList>
            <person name="Gilroy R."/>
            <person name="Ravi A."/>
            <person name="Getino M."/>
            <person name="Pursley I."/>
            <person name="Horton D.L."/>
            <person name="Alikhan N.F."/>
            <person name="Baker D."/>
            <person name="Gharbi K."/>
            <person name="Hall N."/>
            <person name="Watson M."/>
            <person name="Adriaenssens E.M."/>
            <person name="Foster-Nyarko E."/>
            <person name="Jarju S."/>
            <person name="Secka A."/>
            <person name="Antonio M."/>
            <person name="Oren A."/>
            <person name="Chaudhuri R.R."/>
            <person name="La Ragione R."/>
            <person name="Hildebrand F."/>
            <person name="Pallen M.J."/>
        </authorList>
    </citation>
    <scope>NUCLEOTIDE SEQUENCE</scope>
    <source>
        <strain evidence="3">4100</strain>
    </source>
</reference>
<feature type="domain" description="ATPase AAA-type core" evidence="1">
    <location>
        <begin position="159"/>
        <end position="222"/>
    </location>
</feature>
<dbReference type="GO" id="GO:0005524">
    <property type="term" value="F:ATP binding"/>
    <property type="evidence" value="ECO:0007669"/>
    <property type="project" value="InterPro"/>
</dbReference>
<dbReference type="Pfam" id="PF13304">
    <property type="entry name" value="AAA_21"/>
    <property type="match status" value="1"/>
</dbReference>
<dbReference type="PANTHER" id="PTHR32182">
    <property type="entry name" value="DNA REPLICATION AND REPAIR PROTEIN RECF"/>
    <property type="match status" value="1"/>
</dbReference>
<dbReference type="PANTHER" id="PTHR32182:SF22">
    <property type="entry name" value="ATP-DEPENDENT ENDONUCLEASE, OLD FAMILY-RELATED"/>
    <property type="match status" value="1"/>
</dbReference>
<dbReference type="GO" id="GO:0016887">
    <property type="term" value="F:ATP hydrolysis activity"/>
    <property type="evidence" value="ECO:0007669"/>
    <property type="project" value="InterPro"/>
</dbReference>
<evidence type="ECO:0000259" key="1">
    <source>
        <dbReference type="Pfam" id="PF13304"/>
    </source>
</evidence>
<dbReference type="GO" id="GO:0000731">
    <property type="term" value="P:DNA synthesis involved in DNA repair"/>
    <property type="evidence" value="ECO:0007669"/>
    <property type="project" value="TreeGrafter"/>
</dbReference>
<dbReference type="GO" id="GO:0006302">
    <property type="term" value="P:double-strand break repair"/>
    <property type="evidence" value="ECO:0007669"/>
    <property type="project" value="TreeGrafter"/>
</dbReference>
<evidence type="ECO:0000259" key="2">
    <source>
        <dbReference type="Pfam" id="PF14491"/>
    </source>
</evidence>
<dbReference type="InterPro" id="IPR029492">
    <property type="entry name" value="DUF4435"/>
</dbReference>
<sequence>MVIDLPPSVNGQEKQLELNGPTIVIGANGSGKSRFTRRMRSELGDRAFTVSGLHGLFDPDYRDDSPVSVEKMYASMPLAEVYVSPRTQLEMLLRMLLGEEVGLLMQRKISGSDESTHRQTRLDRMIKVWTEIFPDNEILPVNGQLLLKRGLANPSSYSPHALSAGEKAVMYYISAMLFAPKESVVFVDDPAMFMHPSVAENLWNHLEVLRPDCHLIYTTHDLDFASSRNAGAIIWVRDYDARAVKWDYDILPAEKGLTDEIYLAILGSRRPVLFIEGDGVNSIDAKLYPLIFKDFTVKSLGSCNKVIEATRSFNDLKGFHHLDSHGIVDRDRRDATEVAYLRRRGIFVPDVAEIENILMLEEVIRTVASSCGKNEDVVFAKVKKSIMGQFRTDLRRQALLHTRHRVKRTMEYRVDGRFNNINELEDHIDDLVHEINPRAMYEKFCRDFNDYLRNDDYASVLRVYNQKSMVPGSNVAGLCGMKDRNAYLRRILDLLRADGEAARRIRHAIVHCFGFDASDAPGNQSDKQK</sequence>
<feature type="domain" description="DUF4435" evidence="2">
    <location>
        <begin position="269"/>
        <end position="470"/>
    </location>
</feature>
<dbReference type="EMBL" id="DYXT01000029">
    <property type="protein sequence ID" value="HJE39311.1"/>
    <property type="molecule type" value="Genomic_DNA"/>
</dbReference>
<organism evidence="3 4">
    <name type="scientific">Candidatus Amulumruptor caecigallinarius</name>
    <dbReference type="NCBI Taxonomy" id="2109911"/>
    <lineage>
        <taxon>Bacteria</taxon>
        <taxon>Pseudomonadati</taxon>
        <taxon>Bacteroidota</taxon>
        <taxon>Bacteroidia</taxon>
        <taxon>Bacteroidales</taxon>
        <taxon>Muribaculaceae</taxon>
        <taxon>Candidatus Amulumruptor</taxon>
    </lineage>
</organism>
<dbReference type="Proteomes" id="UP000711407">
    <property type="component" value="Unassembled WGS sequence"/>
</dbReference>
<evidence type="ECO:0000313" key="3">
    <source>
        <dbReference type="EMBL" id="HJE39311.1"/>
    </source>
</evidence>
<protein>
    <submittedName>
        <fullName evidence="3">DUF4435 domain-containing protein</fullName>
    </submittedName>
</protein>